<dbReference type="AlphaFoldDB" id="A0A2S0HV96"/>
<keyword evidence="3" id="KW-1185">Reference proteome</keyword>
<name>A0A2S0HV96_9FLAO</name>
<dbReference type="EMBL" id="CP027062">
    <property type="protein sequence ID" value="AVI50545.1"/>
    <property type="molecule type" value="Genomic_DNA"/>
</dbReference>
<dbReference type="KEGG" id="aue:C5O00_04925"/>
<sequence>MKTTNVNKNFITHGLRNQIRCIPLILLLFVTQLTISQVGINTTDPKATLEVRGETDISKIPDAADGIIAPIVTKTELASKNIGIFAVDQSGALVYVSDASGGTTGPSVGQVTQIDDVGYYYFNGSDWVPMAYPISVSNIKNGENSFATQVEGVTGNYISIIDSADMILSGNNVRTIINGHPSNFLNLGVLQLGGDNQGFLINSRVARINGSPLGDLSTASPGNALTFDGTSWTPQNPKLQTIPGALPTTPSPPVSTTRYTGASITLPPGQWMVAMGSTVGTSTGLVINSDCSLWITVHLSDTSTGSGPVTPDVLLNLTGFRGAATTMGRGMNRASLNGYVGINNSSGTNKTYYLWVNREVYGAFNCTLANYHVNVPFHSGFWERYLFALPIQ</sequence>
<dbReference type="RefSeq" id="WP_105215469.1">
    <property type="nucleotide sequence ID" value="NZ_CP027062.1"/>
</dbReference>
<keyword evidence="1" id="KW-0812">Transmembrane</keyword>
<reference evidence="2 3" key="1">
    <citation type="submission" date="2018-02" db="EMBL/GenBank/DDBJ databases">
        <title>Genomic analysis of the strain RR4-38 isolated from a seawater recirculating aquaculture system.</title>
        <authorList>
            <person name="Kim Y.-S."/>
            <person name="Jang Y.H."/>
            <person name="Kim K.-H."/>
        </authorList>
    </citation>
    <scope>NUCLEOTIDE SEQUENCE [LARGE SCALE GENOMIC DNA]</scope>
    <source>
        <strain evidence="2 3">RR4-38</strain>
    </source>
</reference>
<dbReference type="Proteomes" id="UP000238442">
    <property type="component" value="Chromosome"/>
</dbReference>
<evidence type="ECO:0000313" key="2">
    <source>
        <dbReference type="EMBL" id="AVI50545.1"/>
    </source>
</evidence>
<organism evidence="2 3">
    <name type="scientific">Pukyongia salina</name>
    <dbReference type="NCBI Taxonomy" id="2094025"/>
    <lineage>
        <taxon>Bacteria</taxon>
        <taxon>Pseudomonadati</taxon>
        <taxon>Bacteroidota</taxon>
        <taxon>Flavobacteriia</taxon>
        <taxon>Flavobacteriales</taxon>
        <taxon>Flavobacteriaceae</taxon>
        <taxon>Pukyongia</taxon>
    </lineage>
</organism>
<keyword evidence="1" id="KW-1133">Transmembrane helix</keyword>
<dbReference type="OrthoDB" id="1272218at2"/>
<evidence type="ECO:0000256" key="1">
    <source>
        <dbReference type="SAM" id="Phobius"/>
    </source>
</evidence>
<evidence type="ECO:0000313" key="3">
    <source>
        <dbReference type="Proteomes" id="UP000238442"/>
    </source>
</evidence>
<protein>
    <submittedName>
        <fullName evidence="2">Uncharacterized protein</fullName>
    </submittedName>
</protein>
<feature type="transmembrane region" description="Helical" evidence="1">
    <location>
        <begin position="21"/>
        <end position="40"/>
    </location>
</feature>
<keyword evidence="1" id="KW-0472">Membrane</keyword>
<accession>A0A2S0HV96</accession>
<proteinExistence type="predicted"/>
<gene>
    <name evidence="2" type="ORF">C5O00_04925</name>
</gene>